<dbReference type="PANTHER" id="PTHR35348">
    <property type="entry name" value="TESTIS, PROSTATE AND PLACENTA-EXPRESSED PROTEIN"/>
    <property type="match status" value="1"/>
</dbReference>
<reference evidence="2" key="2">
    <citation type="submission" date="2025-09" db="UniProtKB">
        <authorList>
            <consortium name="Ensembl"/>
        </authorList>
    </citation>
    <scope>IDENTIFICATION</scope>
</reference>
<sequence>MARIIDLVPWDDGSTHMYASPAILLPVERTCNQLAGVKQQLYHPALPSLRRMDMDSVRACLSDEHCQSTTYCRKDDFDNAHFTLLGVPNKPLHCLDITATGQKLRNRYREGKLVPIAPGINRPDWPRFTRAIEDWSRFVSAAGEFKLPCPSRKGQSPGPGGRPRGGAGADPELQLRRGASGGLRQGPRGGGGAAGARGAGRTAMGRGTKRWGSSWGGGRGQVPPEGAPGEEAERGARSVRGEQGRGARRSRRGSGGGTGSPTGVGVVGPGAGLVGRGRGWLGAGGWRAPRRREFQRLRGAVLEAGGDPELAGKEDLRADLALGTRRWGRRGQHAERGRGEVTQSRVFQAPGPRSLAERAVGAGEGASVPLGSLPPPPFLWPAPVLSQPEPQPGPLRTEAPAF</sequence>
<evidence type="ECO:0000313" key="2">
    <source>
        <dbReference type="Ensembl" id="ENSCAFP00020011460.1"/>
    </source>
</evidence>
<accession>A0A8C0K8B5</accession>
<reference evidence="2" key="1">
    <citation type="submission" date="2025-08" db="UniProtKB">
        <authorList>
            <consortium name="Ensembl"/>
        </authorList>
    </citation>
    <scope>IDENTIFICATION</scope>
</reference>
<feature type="region of interest" description="Disordered" evidence="1">
    <location>
        <begin position="327"/>
        <end position="402"/>
    </location>
</feature>
<feature type="compositionally biased region" description="Gly residues" evidence="1">
    <location>
        <begin position="179"/>
        <end position="198"/>
    </location>
</feature>
<dbReference type="AlphaFoldDB" id="A0A8C0K8B5"/>
<protein>
    <recommendedName>
        <fullName evidence="4">Testis, prostate and placenta expressed</fullName>
    </recommendedName>
</protein>
<proteinExistence type="predicted"/>
<feature type="compositionally biased region" description="Low complexity" evidence="1">
    <location>
        <begin position="199"/>
        <end position="213"/>
    </location>
</feature>
<dbReference type="PANTHER" id="PTHR35348:SF1">
    <property type="entry name" value="TESTIS, PROSTATE AND PLACENTA-EXPRESSED PROTEIN"/>
    <property type="match status" value="1"/>
</dbReference>
<gene>
    <name evidence="2" type="primary">SPMIP8</name>
</gene>
<feature type="compositionally biased region" description="Gly residues" evidence="1">
    <location>
        <begin position="157"/>
        <end position="168"/>
    </location>
</feature>
<dbReference type="GeneTree" id="ENSGT00390000013928"/>
<dbReference type="Pfam" id="PF22574">
    <property type="entry name" value="SPMIP8"/>
    <property type="match status" value="1"/>
</dbReference>
<feature type="compositionally biased region" description="Basic and acidic residues" evidence="1">
    <location>
        <begin position="231"/>
        <end position="245"/>
    </location>
</feature>
<name>A0A8C0K8B5_CANLU</name>
<organism evidence="2 3">
    <name type="scientific">Canis lupus dingo</name>
    <name type="common">dingo</name>
    <dbReference type="NCBI Taxonomy" id="286419"/>
    <lineage>
        <taxon>Eukaryota</taxon>
        <taxon>Metazoa</taxon>
        <taxon>Chordata</taxon>
        <taxon>Craniata</taxon>
        <taxon>Vertebrata</taxon>
        <taxon>Euteleostomi</taxon>
        <taxon>Mammalia</taxon>
        <taxon>Eutheria</taxon>
        <taxon>Laurasiatheria</taxon>
        <taxon>Carnivora</taxon>
        <taxon>Caniformia</taxon>
        <taxon>Canidae</taxon>
        <taxon>Canis</taxon>
    </lineage>
</organism>
<evidence type="ECO:0000256" key="1">
    <source>
        <dbReference type="SAM" id="MobiDB-lite"/>
    </source>
</evidence>
<feature type="compositionally biased region" description="Gly residues" evidence="1">
    <location>
        <begin position="253"/>
        <end position="271"/>
    </location>
</feature>
<evidence type="ECO:0008006" key="4">
    <source>
        <dbReference type="Google" id="ProtNLM"/>
    </source>
</evidence>
<dbReference type="Proteomes" id="UP000694391">
    <property type="component" value="Unplaced"/>
</dbReference>
<dbReference type="Ensembl" id="ENSCAFT00020013252.1">
    <property type="protein sequence ID" value="ENSCAFP00020011460.1"/>
    <property type="gene ID" value="ENSCAFG00020009212.1"/>
</dbReference>
<dbReference type="InterPro" id="IPR034584">
    <property type="entry name" value="SPMIP8"/>
</dbReference>
<keyword evidence="3" id="KW-1185">Reference proteome</keyword>
<feature type="region of interest" description="Disordered" evidence="1">
    <location>
        <begin position="146"/>
        <end position="271"/>
    </location>
</feature>
<evidence type="ECO:0000313" key="3">
    <source>
        <dbReference type="Proteomes" id="UP000694391"/>
    </source>
</evidence>